<sequence length="327" mass="36210">MERPDSVIKHFEIPDYTFQDGTTLPAVQVAYLDLNPAASKVAVVSTCFRGRLHSTQTFANGALRNHRIIVVGLFGNGESSSPSNMSGFPKAVDYRDCVYAQHELLTKHLNVGSVDVVMGFSMGGQNAYYWAVMYPDMVKHAAIICSSARTSGHNYQFLEGPSAALENSCDYETGKPAAPRGIMAFSKAYSAWLTSAEWFDQERYKDLGHETLSDWDAATTGSNDEGWHPDDLLVMLRMWQKGNISVCRGEANVSLEQTLSSIKAHILLMPSRTDQYFRFEASIRECQHLKNGVLEVIPSVWGHMAGGGINPLDNAWMDEKLVSLLES</sequence>
<dbReference type="Proteomes" id="UP001465668">
    <property type="component" value="Unassembled WGS sequence"/>
</dbReference>
<dbReference type="InterPro" id="IPR008220">
    <property type="entry name" value="HAT_MetX-like"/>
</dbReference>
<dbReference type="GO" id="GO:0016787">
    <property type="term" value="F:hydrolase activity"/>
    <property type="evidence" value="ECO:0007669"/>
    <property type="project" value="UniProtKB-KW"/>
</dbReference>
<comment type="caution">
    <text evidence="3">The sequence shown here is derived from an EMBL/GenBank/DDBJ whole genome shotgun (WGS) entry which is preliminary data.</text>
</comment>
<dbReference type="SUPFAM" id="SSF53474">
    <property type="entry name" value="alpha/beta-Hydrolases"/>
    <property type="match status" value="1"/>
</dbReference>
<dbReference type="PANTHER" id="PTHR32268">
    <property type="entry name" value="HOMOSERINE O-ACETYLTRANSFERASE"/>
    <property type="match status" value="1"/>
</dbReference>
<evidence type="ECO:0000313" key="3">
    <source>
        <dbReference type="EMBL" id="KAK9772404.1"/>
    </source>
</evidence>
<gene>
    <name evidence="3" type="ORF">SCAR479_10942</name>
</gene>
<protein>
    <submittedName>
        <fullName evidence="3">Alpha/Beta hydrolase protein</fullName>
    </submittedName>
</protein>
<dbReference type="InterPro" id="IPR029058">
    <property type="entry name" value="AB_hydrolase_fold"/>
</dbReference>
<evidence type="ECO:0000259" key="2">
    <source>
        <dbReference type="Pfam" id="PF00561"/>
    </source>
</evidence>
<proteinExistence type="inferred from homology"/>
<comment type="similarity">
    <text evidence="1">Belongs to the AB hydrolase superfamily. MetX family.</text>
</comment>
<dbReference type="InterPro" id="IPR000073">
    <property type="entry name" value="AB_hydrolase_1"/>
</dbReference>
<organism evidence="3 4">
    <name type="scientific">Seiridium cardinale</name>
    <dbReference type="NCBI Taxonomy" id="138064"/>
    <lineage>
        <taxon>Eukaryota</taxon>
        <taxon>Fungi</taxon>
        <taxon>Dikarya</taxon>
        <taxon>Ascomycota</taxon>
        <taxon>Pezizomycotina</taxon>
        <taxon>Sordariomycetes</taxon>
        <taxon>Xylariomycetidae</taxon>
        <taxon>Amphisphaeriales</taxon>
        <taxon>Sporocadaceae</taxon>
        <taxon>Seiridium</taxon>
    </lineage>
</organism>
<dbReference type="Gene3D" id="3.40.50.1820">
    <property type="entry name" value="alpha/beta hydrolase"/>
    <property type="match status" value="1"/>
</dbReference>
<accession>A0ABR2XFD3</accession>
<evidence type="ECO:0000313" key="4">
    <source>
        <dbReference type="Proteomes" id="UP001465668"/>
    </source>
</evidence>
<feature type="domain" description="AB hydrolase-1" evidence="2">
    <location>
        <begin position="58"/>
        <end position="146"/>
    </location>
</feature>
<name>A0ABR2XFD3_9PEZI</name>
<keyword evidence="4" id="KW-1185">Reference proteome</keyword>
<evidence type="ECO:0000256" key="1">
    <source>
        <dbReference type="ARBA" id="ARBA00006886"/>
    </source>
</evidence>
<dbReference type="EMBL" id="JARVKM010000062">
    <property type="protein sequence ID" value="KAK9772404.1"/>
    <property type="molecule type" value="Genomic_DNA"/>
</dbReference>
<keyword evidence="3" id="KW-0378">Hydrolase</keyword>
<dbReference type="Pfam" id="PF00561">
    <property type="entry name" value="Abhydrolase_1"/>
    <property type="match status" value="1"/>
</dbReference>
<dbReference type="PANTHER" id="PTHR32268:SF15">
    <property type="entry name" value="HOMOSERINE ACETYLTRANSFERASE FAMILY PROTEIN (AFU_ORTHOLOGUE AFUA_1G15350)"/>
    <property type="match status" value="1"/>
</dbReference>
<reference evidence="3 4" key="1">
    <citation type="submission" date="2024-02" db="EMBL/GenBank/DDBJ databases">
        <title>First draft genome assembly of two strains of Seiridium cardinale.</title>
        <authorList>
            <person name="Emiliani G."/>
            <person name="Scali E."/>
        </authorList>
    </citation>
    <scope>NUCLEOTIDE SEQUENCE [LARGE SCALE GENOMIC DNA]</scope>
    <source>
        <strain evidence="3 4">BM-138-000479</strain>
    </source>
</reference>